<gene>
    <name evidence="2" type="ORF">GGD40_000907</name>
</gene>
<reference evidence="2 3" key="1">
    <citation type="submission" date="2020-07" db="EMBL/GenBank/DDBJ databases">
        <title>Exploring microbial biodiversity for novel pathways involved in the catabolism of aromatic compounds derived from lignin.</title>
        <authorList>
            <person name="Elkins J."/>
        </authorList>
    </citation>
    <scope>NUCLEOTIDE SEQUENCE [LARGE SCALE GENOMIC DNA]</scope>
    <source>
        <strain evidence="2 3">H2C3C</strain>
    </source>
</reference>
<proteinExistence type="predicted"/>
<dbReference type="EMBL" id="JACCAS010000001">
    <property type="protein sequence ID" value="NYH21428.1"/>
    <property type="molecule type" value="Genomic_DNA"/>
</dbReference>
<comment type="caution">
    <text evidence="2">The sequence shown here is derived from an EMBL/GenBank/DDBJ whole genome shotgun (WGS) entry which is preliminary data.</text>
</comment>
<feature type="region of interest" description="Disordered" evidence="1">
    <location>
        <begin position="1"/>
        <end position="26"/>
    </location>
</feature>
<sequence length="194" mass="21189">MESEVRHWATPTSSENSNRTTKMAPSHGNGHGIVLAGQACQRATPKASETDQGVCPSEIARRSPGLLTQTATWATPTARDHKDGATSLENVEVNGLLGRQVLATSLHPVHSTIDGRELSPTARTLRQRLNPAFACWLMGWPIWWTNPAITNSVKLETALWRSKLQRQLSNFFGEPTSHEPAAFIEAADEALTQS</sequence>
<name>A0A7Y9WKH0_9BURK</name>
<evidence type="ECO:0000256" key="1">
    <source>
        <dbReference type="SAM" id="MobiDB-lite"/>
    </source>
</evidence>
<dbReference type="RefSeq" id="WP_257030338.1">
    <property type="nucleotide sequence ID" value="NZ_JACCAS010000001.1"/>
</dbReference>
<keyword evidence="3" id="KW-1185">Reference proteome</keyword>
<feature type="compositionally biased region" description="Polar residues" evidence="1">
    <location>
        <begin position="10"/>
        <end position="23"/>
    </location>
</feature>
<evidence type="ECO:0000313" key="2">
    <source>
        <dbReference type="EMBL" id="NYH21428.1"/>
    </source>
</evidence>
<evidence type="ECO:0000313" key="3">
    <source>
        <dbReference type="Proteomes" id="UP000540929"/>
    </source>
</evidence>
<dbReference type="AlphaFoldDB" id="A0A7Y9WKH0"/>
<protein>
    <submittedName>
        <fullName evidence="2">Uncharacterized protein</fullName>
    </submittedName>
</protein>
<organism evidence="2 3">
    <name type="scientific">Paraburkholderia bryophila</name>
    <dbReference type="NCBI Taxonomy" id="420952"/>
    <lineage>
        <taxon>Bacteria</taxon>
        <taxon>Pseudomonadati</taxon>
        <taxon>Pseudomonadota</taxon>
        <taxon>Betaproteobacteria</taxon>
        <taxon>Burkholderiales</taxon>
        <taxon>Burkholderiaceae</taxon>
        <taxon>Paraburkholderia</taxon>
    </lineage>
</organism>
<accession>A0A7Y9WKH0</accession>
<dbReference type="Proteomes" id="UP000540929">
    <property type="component" value="Unassembled WGS sequence"/>
</dbReference>